<dbReference type="Proteomes" id="UP000299102">
    <property type="component" value="Unassembled WGS sequence"/>
</dbReference>
<sequence>MSHPMPGTCQWQVAIYFIYCIGIYTDPCFELWASLPEAWHSEQCVGRQQHLKIIYSPESTCSLVKHMCGQGLQNLFTTSHHVSAAQAPQPIVGEDSPLGVTDLPPWYQYYNPRVGTRRTILRKGQGILSSEESAANPRPRLSQASIPQKQNVKVLRQAKTQPAPEGALVSTSGYHGLIMNCCFSVILREVPMVLVLFEAIMSKSS</sequence>
<evidence type="ECO:0000313" key="1">
    <source>
        <dbReference type="EMBL" id="GBP07995.1"/>
    </source>
</evidence>
<organism evidence="1 2">
    <name type="scientific">Eumeta variegata</name>
    <name type="common">Bagworm moth</name>
    <name type="synonym">Eumeta japonica</name>
    <dbReference type="NCBI Taxonomy" id="151549"/>
    <lineage>
        <taxon>Eukaryota</taxon>
        <taxon>Metazoa</taxon>
        <taxon>Ecdysozoa</taxon>
        <taxon>Arthropoda</taxon>
        <taxon>Hexapoda</taxon>
        <taxon>Insecta</taxon>
        <taxon>Pterygota</taxon>
        <taxon>Neoptera</taxon>
        <taxon>Endopterygota</taxon>
        <taxon>Lepidoptera</taxon>
        <taxon>Glossata</taxon>
        <taxon>Ditrysia</taxon>
        <taxon>Tineoidea</taxon>
        <taxon>Psychidae</taxon>
        <taxon>Oiketicinae</taxon>
        <taxon>Eumeta</taxon>
    </lineage>
</organism>
<gene>
    <name evidence="1" type="ORF">EVAR_73369_1</name>
</gene>
<proteinExistence type="predicted"/>
<name>A0A4C1T1E8_EUMVA</name>
<reference evidence="1 2" key="1">
    <citation type="journal article" date="2019" name="Commun. Biol.">
        <title>The bagworm genome reveals a unique fibroin gene that provides high tensile strength.</title>
        <authorList>
            <person name="Kono N."/>
            <person name="Nakamura H."/>
            <person name="Ohtoshi R."/>
            <person name="Tomita M."/>
            <person name="Numata K."/>
            <person name="Arakawa K."/>
        </authorList>
    </citation>
    <scope>NUCLEOTIDE SEQUENCE [LARGE SCALE GENOMIC DNA]</scope>
</reference>
<dbReference type="AlphaFoldDB" id="A0A4C1T1E8"/>
<dbReference type="EMBL" id="BGZK01011721">
    <property type="protein sequence ID" value="GBP07995.1"/>
    <property type="molecule type" value="Genomic_DNA"/>
</dbReference>
<keyword evidence="2" id="KW-1185">Reference proteome</keyword>
<evidence type="ECO:0000313" key="2">
    <source>
        <dbReference type="Proteomes" id="UP000299102"/>
    </source>
</evidence>
<comment type="caution">
    <text evidence="1">The sequence shown here is derived from an EMBL/GenBank/DDBJ whole genome shotgun (WGS) entry which is preliminary data.</text>
</comment>
<accession>A0A4C1T1E8</accession>
<protein>
    <submittedName>
        <fullName evidence="1">Uncharacterized protein</fullName>
    </submittedName>
</protein>